<dbReference type="EMBL" id="PQXJ01000070">
    <property type="protein sequence ID" value="TGO66032.1"/>
    <property type="molecule type" value="Genomic_DNA"/>
</dbReference>
<comment type="caution">
    <text evidence="1">The sequence shown here is derived from an EMBL/GenBank/DDBJ whole genome shotgun (WGS) entry which is preliminary data.</text>
</comment>
<proteinExistence type="predicted"/>
<protein>
    <submittedName>
        <fullName evidence="1">Uncharacterized protein</fullName>
    </submittedName>
</protein>
<organism evidence="1 2">
    <name type="scientific">Botryotinia narcissicola</name>
    <dbReference type="NCBI Taxonomy" id="278944"/>
    <lineage>
        <taxon>Eukaryota</taxon>
        <taxon>Fungi</taxon>
        <taxon>Dikarya</taxon>
        <taxon>Ascomycota</taxon>
        <taxon>Pezizomycotina</taxon>
        <taxon>Leotiomycetes</taxon>
        <taxon>Helotiales</taxon>
        <taxon>Sclerotiniaceae</taxon>
        <taxon>Botryotinia</taxon>
    </lineage>
</organism>
<accession>A0A4Z1J351</accession>
<reference evidence="1 2" key="1">
    <citation type="submission" date="2017-12" db="EMBL/GenBank/DDBJ databases">
        <title>Comparative genomics of Botrytis spp.</title>
        <authorList>
            <person name="Valero-Jimenez C.A."/>
            <person name="Tapia P."/>
            <person name="Veloso J."/>
            <person name="Silva-Moreno E."/>
            <person name="Staats M."/>
            <person name="Valdes J.H."/>
            <person name="Van Kan J.A.L."/>
        </authorList>
    </citation>
    <scope>NUCLEOTIDE SEQUENCE [LARGE SCALE GENOMIC DNA]</scope>
    <source>
        <strain evidence="1 2">MUCL2120</strain>
    </source>
</reference>
<sequence>MILSSIVLDILSLIIYSNNKKVVKTKKKTTLADRGWQRHAYGIRLRNLTRNIFAFRTEMLLMSSLHYPV</sequence>
<name>A0A4Z1J351_9HELO</name>
<dbReference type="AlphaFoldDB" id="A0A4Z1J351"/>
<dbReference type="Proteomes" id="UP000297452">
    <property type="component" value="Unassembled WGS sequence"/>
</dbReference>
<evidence type="ECO:0000313" key="2">
    <source>
        <dbReference type="Proteomes" id="UP000297452"/>
    </source>
</evidence>
<evidence type="ECO:0000313" key="1">
    <source>
        <dbReference type="EMBL" id="TGO66032.1"/>
    </source>
</evidence>
<keyword evidence="2" id="KW-1185">Reference proteome</keyword>
<gene>
    <name evidence="1" type="ORF">BOTNAR_0070g00260</name>
</gene>